<keyword evidence="3" id="KW-0695">RNA-directed DNA polymerase</keyword>
<evidence type="ECO:0000313" key="4">
    <source>
        <dbReference type="Proteomes" id="UP001151760"/>
    </source>
</evidence>
<organism evidence="3 4">
    <name type="scientific">Tanacetum coccineum</name>
    <dbReference type="NCBI Taxonomy" id="301880"/>
    <lineage>
        <taxon>Eukaryota</taxon>
        <taxon>Viridiplantae</taxon>
        <taxon>Streptophyta</taxon>
        <taxon>Embryophyta</taxon>
        <taxon>Tracheophyta</taxon>
        <taxon>Spermatophyta</taxon>
        <taxon>Magnoliopsida</taxon>
        <taxon>eudicotyledons</taxon>
        <taxon>Gunneridae</taxon>
        <taxon>Pentapetalae</taxon>
        <taxon>asterids</taxon>
        <taxon>campanulids</taxon>
        <taxon>Asterales</taxon>
        <taxon>Asteraceae</taxon>
        <taxon>Asteroideae</taxon>
        <taxon>Anthemideae</taxon>
        <taxon>Anthemidinae</taxon>
        <taxon>Tanacetum</taxon>
    </lineage>
</organism>
<dbReference type="PROSITE" id="PS50158">
    <property type="entry name" value="ZF_CCHC"/>
    <property type="match status" value="1"/>
</dbReference>
<keyword evidence="3" id="KW-0808">Transferase</keyword>
<keyword evidence="1" id="KW-0479">Metal-binding</keyword>
<evidence type="ECO:0000259" key="2">
    <source>
        <dbReference type="PROSITE" id="PS50158"/>
    </source>
</evidence>
<proteinExistence type="predicted"/>
<dbReference type="EMBL" id="BQNB010010424">
    <property type="protein sequence ID" value="GJS77105.1"/>
    <property type="molecule type" value="Genomic_DNA"/>
</dbReference>
<comment type="caution">
    <text evidence="3">The sequence shown here is derived from an EMBL/GenBank/DDBJ whole genome shotgun (WGS) entry which is preliminary data.</text>
</comment>
<protein>
    <submittedName>
        <fullName evidence="3">Reverse transcriptase domain-containing protein</fullName>
    </submittedName>
</protein>
<dbReference type="Gene3D" id="4.10.60.10">
    <property type="entry name" value="Zinc finger, CCHC-type"/>
    <property type="match status" value="1"/>
</dbReference>
<dbReference type="Pfam" id="PF00098">
    <property type="entry name" value="zf-CCHC"/>
    <property type="match status" value="1"/>
</dbReference>
<evidence type="ECO:0000313" key="3">
    <source>
        <dbReference type="EMBL" id="GJS77105.1"/>
    </source>
</evidence>
<feature type="domain" description="CCHC-type" evidence="2">
    <location>
        <begin position="69"/>
        <end position="85"/>
    </location>
</feature>
<name>A0ABQ4YI41_9ASTR</name>
<dbReference type="InterPro" id="IPR036875">
    <property type="entry name" value="Znf_CCHC_sf"/>
</dbReference>
<dbReference type="PANTHER" id="PTHR35046">
    <property type="entry name" value="ZINC KNUCKLE (CCHC-TYPE) FAMILY PROTEIN"/>
    <property type="match status" value="1"/>
</dbReference>
<dbReference type="SUPFAM" id="SSF57756">
    <property type="entry name" value="Retrovirus zinc finger-like domains"/>
    <property type="match status" value="1"/>
</dbReference>
<dbReference type="Proteomes" id="UP001151760">
    <property type="component" value="Unassembled WGS sequence"/>
</dbReference>
<dbReference type="PANTHER" id="PTHR35046:SF23">
    <property type="entry name" value="NUCLEOTIDYLTRANSFERASE, RIBONUCLEASE H"/>
    <property type="match status" value="1"/>
</dbReference>
<dbReference type="SMART" id="SM00343">
    <property type="entry name" value="ZnF_C2HC"/>
    <property type="match status" value="1"/>
</dbReference>
<accession>A0ABQ4YI41</accession>
<dbReference type="GO" id="GO:0003964">
    <property type="term" value="F:RNA-directed DNA polymerase activity"/>
    <property type="evidence" value="ECO:0007669"/>
    <property type="project" value="UniProtKB-KW"/>
</dbReference>
<reference evidence="3" key="2">
    <citation type="submission" date="2022-01" db="EMBL/GenBank/DDBJ databases">
        <authorList>
            <person name="Yamashiro T."/>
            <person name="Shiraishi A."/>
            <person name="Satake H."/>
            <person name="Nakayama K."/>
        </authorList>
    </citation>
    <scope>NUCLEOTIDE SEQUENCE</scope>
</reference>
<gene>
    <name evidence="3" type="ORF">Tco_0726986</name>
</gene>
<keyword evidence="3" id="KW-0548">Nucleotidyltransferase</keyword>
<evidence type="ECO:0000256" key="1">
    <source>
        <dbReference type="PROSITE-ProRule" id="PRU00047"/>
    </source>
</evidence>
<reference evidence="3" key="1">
    <citation type="journal article" date="2022" name="Int. J. Mol. Sci.">
        <title>Draft Genome of Tanacetum Coccineum: Genomic Comparison of Closely Related Tanacetum-Family Plants.</title>
        <authorList>
            <person name="Yamashiro T."/>
            <person name="Shiraishi A."/>
            <person name="Nakayama K."/>
            <person name="Satake H."/>
        </authorList>
    </citation>
    <scope>NUCLEOTIDE SEQUENCE</scope>
</reference>
<keyword evidence="1" id="KW-0862">Zinc</keyword>
<keyword evidence="1" id="KW-0863">Zinc-finger</keyword>
<keyword evidence="4" id="KW-1185">Reference proteome</keyword>
<sequence length="202" mass="23067">MTVEEVINKFNKLCMRCDVVEEERLSHGFWESLSLKLLILTAPPTAPKATTTITSAAGNTREHVNNAPRCYKCSGLGHYARDCPNLKTLAFIPDDVDPIYNTKAEPELDEPGDELVYPDREEVLVIQRVLNVAVSKPVDDNSWLRNNIFRTKCTFEGKIYDMIIDGGSCENILSTYMVEKLGMKTKDHHEPYQFTWLKREHC</sequence>
<dbReference type="InterPro" id="IPR001878">
    <property type="entry name" value="Znf_CCHC"/>
</dbReference>